<dbReference type="EMBL" id="UINC01001808">
    <property type="protein sequence ID" value="SUZ89189.1"/>
    <property type="molecule type" value="Genomic_DNA"/>
</dbReference>
<feature type="transmembrane region" description="Helical" evidence="12">
    <location>
        <begin position="153"/>
        <end position="174"/>
    </location>
</feature>
<dbReference type="PANTHER" id="PTHR30070">
    <property type="entry name" value="HEME EXPORTER PROTEIN B"/>
    <property type="match status" value="1"/>
</dbReference>
<comment type="similarity">
    <text evidence="3">Belongs to the CcmB/CycW/HelB family.</text>
</comment>
<keyword evidence="7" id="KW-0997">Cell inner membrane</keyword>
<evidence type="ECO:0000256" key="11">
    <source>
        <dbReference type="ARBA" id="ARBA00023136"/>
    </source>
</evidence>
<dbReference type="GO" id="GO:1903607">
    <property type="term" value="P:cytochrome c biosynthetic process"/>
    <property type="evidence" value="ECO:0007669"/>
    <property type="project" value="TreeGrafter"/>
</dbReference>
<sequence length="214" mass="23042">MIRDILLTYKRPGDLLNPIFFFVMVSTLFPLALDPSPEKLASIASGVIWVAALLSSLLPINSLFLNDLEDGSLDQLLLSPQPLPLLMLGKTLAHWLVSGFPLTLICPIIAITYNLEINTISIMVLTLIMGTMSLSLLSSVASAITIGLKRNNILVSLLILPLAMPILIFGSQTVSLAQTNNPTTAGLYFLMAYLIITLSFAPFATASAVKIGNE</sequence>
<proteinExistence type="inferred from homology"/>
<evidence type="ECO:0000256" key="9">
    <source>
        <dbReference type="ARBA" id="ARBA00022748"/>
    </source>
</evidence>
<evidence type="ECO:0000256" key="12">
    <source>
        <dbReference type="SAM" id="Phobius"/>
    </source>
</evidence>
<dbReference type="PRINTS" id="PR01414">
    <property type="entry name" value="CCMBBIOGNSIS"/>
</dbReference>
<protein>
    <recommendedName>
        <fullName evidence="4">Heme exporter protein B</fullName>
    </recommendedName>
</protein>
<comment type="subcellular location">
    <subcellularLocation>
        <location evidence="2">Cell inner membrane</location>
        <topology evidence="2">Multi-pass membrane protein</topology>
    </subcellularLocation>
</comment>
<keyword evidence="10 12" id="KW-1133">Transmembrane helix</keyword>
<name>A0A381RE69_9ZZZZ</name>
<accession>A0A381RE69</accession>
<evidence type="ECO:0000313" key="13">
    <source>
        <dbReference type="EMBL" id="SUZ89189.1"/>
    </source>
</evidence>
<dbReference type="GO" id="GO:0015232">
    <property type="term" value="F:heme transmembrane transporter activity"/>
    <property type="evidence" value="ECO:0007669"/>
    <property type="project" value="InterPro"/>
</dbReference>
<dbReference type="Pfam" id="PF03379">
    <property type="entry name" value="CcmB"/>
    <property type="match status" value="1"/>
</dbReference>
<feature type="transmembrane region" description="Helical" evidence="12">
    <location>
        <begin position="186"/>
        <end position="209"/>
    </location>
</feature>
<dbReference type="InterPro" id="IPR026031">
    <property type="entry name" value="Cyt_c_CcmB_bac"/>
</dbReference>
<evidence type="ECO:0000256" key="7">
    <source>
        <dbReference type="ARBA" id="ARBA00022519"/>
    </source>
</evidence>
<keyword evidence="11 12" id="KW-0472">Membrane</keyword>
<evidence type="ECO:0000256" key="2">
    <source>
        <dbReference type="ARBA" id="ARBA00004429"/>
    </source>
</evidence>
<dbReference type="AlphaFoldDB" id="A0A381RE69"/>
<evidence type="ECO:0000256" key="8">
    <source>
        <dbReference type="ARBA" id="ARBA00022692"/>
    </source>
</evidence>
<dbReference type="GO" id="GO:0005886">
    <property type="term" value="C:plasma membrane"/>
    <property type="evidence" value="ECO:0007669"/>
    <property type="project" value="UniProtKB-SubCell"/>
</dbReference>
<keyword evidence="9" id="KW-0201">Cytochrome c-type biogenesis</keyword>
<dbReference type="GO" id="GO:0017004">
    <property type="term" value="P:cytochrome complex assembly"/>
    <property type="evidence" value="ECO:0007669"/>
    <property type="project" value="UniProtKB-KW"/>
</dbReference>
<dbReference type="PANTHER" id="PTHR30070:SF1">
    <property type="entry name" value="CYTOCHROME C BIOGENESIS B-RELATED"/>
    <property type="match status" value="1"/>
</dbReference>
<organism evidence="13">
    <name type="scientific">marine metagenome</name>
    <dbReference type="NCBI Taxonomy" id="408172"/>
    <lineage>
        <taxon>unclassified sequences</taxon>
        <taxon>metagenomes</taxon>
        <taxon>ecological metagenomes</taxon>
    </lineage>
</organism>
<feature type="transmembrane region" description="Helical" evidence="12">
    <location>
        <begin position="15"/>
        <end position="33"/>
    </location>
</feature>
<keyword evidence="6" id="KW-1003">Cell membrane</keyword>
<dbReference type="NCBIfam" id="TIGR01190">
    <property type="entry name" value="ccmB"/>
    <property type="match status" value="1"/>
</dbReference>
<evidence type="ECO:0000256" key="6">
    <source>
        <dbReference type="ARBA" id="ARBA00022475"/>
    </source>
</evidence>
<keyword evidence="8 12" id="KW-0812">Transmembrane</keyword>
<comment type="function">
    <text evidence="1">Required for the export of heme to the periplasm for the biogenesis of c-type cytochromes.</text>
</comment>
<feature type="transmembrane region" description="Helical" evidence="12">
    <location>
        <begin position="92"/>
        <end position="115"/>
    </location>
</feature>
<evidence type="ECO:0000256" key="5">
    <source>
        <dbReference type="ARBA" id="ARBA00022448"/>
    </source>
</evidence>
<dbReference type="InterPro" id="IPR003544">
    <property type="entry name" value="Cyt_c_biogenesis_CcmB"/>
</dbReference>
<evidence type="ECO:0000256" key="1">
    <source>
        <dbReference type="ARBA" id="ARBA00002442"/>
    </source>
</evidence>
<evidence type="ECO:0000256" key="4">
    <source>
        <dbReference type="ARBA" id="ARBA00016452"/>
    </source>
</evidence>
<evidence type="ECO:0000256" key="10">
    <source>
        <dbReference type="ARBA" id="ARBA00022989"/>
    </source>
</evidence>
<keyword evidence="5" id="KW-0813">Transport</keyword>
<feature type="transmembrane region" description="Helical" evidence="12">
    <location>
        <begin position="40"/>
        <end position="60"/>
    </location>
</feature>
<gene>
    <name evidence="13" type="ORF">METZ01_LOCUS42043</name>
</gene>
<feature type="transmembrane region" description="Helical" evidence="12">
    <location>
        <begin position="122"/>
        <end position="147"/>
    </location>
</feature>
<dbReference type="PIRSF" id="PIRSF002764">
    <property type="entry name" value="CcmB"/>
    <property type="match status" value="1"/>
</dbReference>
<evidence type="ECO:0000256" key="3">
    <source>
        <dbReference type="ARBA" id="ARBA00010544"/>
    </source>
</evidence>
<reference evidence="13" key="1">
    <citation type="submission" date="2018-05" db="EMBL/GenBank/DDBJ databases">
        <authorList>
            <person name="Lanie J.A."/>
            <person name="Ng W.-L."/>
            <person name="Kazmierczak K.M."/>
            <person name="Andrzejewski T.M."/>
            <person name="Davidsen T.M."/>
            <person name="Wayne K.J."/>
            <person name="Tettelin H."/>
            <person name="Glass J.I."/>
            <person name="Rusch D."/>
            <person name="Podicherti R."/>
            <person name="Tsui H.-C.T."/>
            <person name="Winkler M.E."/>
        </authorList>
    </citation>
    <scope>NUCLEOTIDE SEQUENCE</scope>
</reference>